<proteinExistence type="predicted"/>
<organism evidence="1 2">
    <name type="scientific">Dreissena polymorpha</name>
    <name type="common">Zebra mussel</name>
    <name type="synonym">Mytilus polymorpha</name>
    <dbReference type="NCBI Taxonomy" id="45954"/>
    <lineage>
        <taxon>Eukaryota</taxon>
        <taxon>Metazoa</taxon>
        <taxon>Spiralia</taxon>
        <taxon>Lophotrochozoa</taxon>
        <taxon>Mollusca</taxon>
        <taxon>Bivalvia</taxon>
        <taxon>Autobranchia</taxon>
        <taxon>Heteroconchia</taxon>
        <taxon>Euheterodonta</taxon>
        <taxon>Imparidentia</taxon>
        <taxon>Neoheterodontei</taxon>
        <taxon>Myida</taxon>
        <taxon>Dreissenoidea</taxon>
        <taxon>Dreissenidae</taxon>
        <taxon>Dreissena</taxon>
    </lineage>
</organism>
<evidence type="ECO:0008006" key="3">
    <source>
        <dbReference type="Google" id="ProtNLM"/>
    </source>
</evidence>
<dbReference type="PANTHER" id="PTHR14365">
    <property type="entry name" value="APOPTOSIS REGULATORY PROTEIN SIVA"/>
    <property type="match status" value="1"/>
</dbReference>
<dbReference type="GO" id="GO:0097191">
    <property type="term" value="P:extrinsic apoptotic signaling pathway"/>
    <property type="evidence" value="ECO:0007669"/>
    <property type="project" value="TreeGrafter"/>
</dbReference>
<dbReference type="AlphaFoldDB" id="A0A9D4KZ03"/>
<evidence type="ECO:0000313" key="1">
    <source>
        <dbReference type="EMBL" id="KAH3848298.1"/>
    </source>
</evidence>
<dbReference type="OrthoDB" id="60860at2759"/>
<gene>
    <name evidence="1" type="ORF">DPMN_090657</name>
</gene>
<name>A0A9D4KZ03_DREPO</name>
<keyword evidence="2" id="KW-1185">Reference proteome</keyword>
<dbReference type="Pfam" id="PF05458">
    <property type="entry name" value="Siva"/>
    <property type="match status" value="1"/>
</dbReference>
<dbReference type="GO" id="GO:0005175">
    <property type="term" value="F:CD27 receptor binding"/>
    <property type="evidence" value="ECO:0007669"/>
    <property type="project" value="TreeGrafter"/>
</dbReference>
<reference evidence="1" key="1">
    <citation type="journal article" date="2019" name="bioRxiv">
        <title>The Genome of the Zebra Mussel, Dreissena polymorpha: A Resource for Invasive Species Research.</title>
        <authorList>
            <person name="McCartney M.A."/>
            <person name="Auch B."/>
            <person name="Kono T."/>
            <person name="Mallez S."/>
            <person name="Zhang Y."/>
            <person name="Obille A."/>
            <person name="Becker A."/>
            <person name="Abrahante J.E."/>
            <person name="Garbe J."/>
            <person name="Badalamenti J.P."/>
            <person name="Herman A."/>
            <person name="Mangelson H."/>
            <person name="Liachko I."/>
            <person name="Sullivan S."/>
            <person name="Sone E.D."/>
            <person name="Koren S."/>
            <person name="Silverstein K.A.T."/>
            <person name="Beckman K.B."/>
            <person name="Gohl D.M."/>
        </authorList>
    </citation>
    <scope>NUCLEOTIDE SEQUENCE</scope>
    <source>
        <strain evidence="1">Duluth1</strain>
        <tissue evidence="1">Whole animal</tissue>
    </source>
</reference>
<protein>
    <recommendedName>
        <fullName evidence="3">Apoptosis regulatory protein Siva</fullName>
    </recommendedName>
</protein>
<reference evidence="1" key="2">
    <citation type="submission" date="2020-11" db="EMBL/GenBank/DDBJ databases">
        <authorList>
            <person name="McCartney M.A."/>
            <person name="Auch B."/>
            <person name="Kono T."/>
            <person name="Mallez S."/>
            <person name="Becker A."/>
            <person name="Gohl D.M."/>
            <person name="Silverstein K.A.T."/>
            <person name="Koren S."/>
            <person name="Bechman K.B."/>
            <person name="Herman A."/>
            <person name="Abrahante J.E."/>
            <person name="Garbe J."/>
        </authorList>
    </citation>
    <scope>NUCLEOTIDE SEQUENCE</scope>
    <source>
        <strain evidence="1">Duluth1</strain>
        <tissue evidence="1">Whole animal</tissue>
    </source>
</reference>
<dbReference type="PANTHER" id="PTHR14365:SF1">
    <property type="entry name" value="APOPTOSIS REGULATORY PROTEIN SIVA"/>
    <property type="match status" value="1"/>
</dbReference>
<accession>A0A9D4KZ03</accession>
<dbReference type="InterPro" id="IPR022773">
    <property type="entry name" value="Siva"/>
</dbReference>
<dbReference type="EMBL" id="JAIWYP010000003">
    <property type="protein sequence ID" value="KAH3848298.1"/>
    <property type="molecule type" value="Genomic_DNA"/>
</dbReference>
<sequence length="190" mass="21367">MPKRRNPFGDSSPLQLKQHVGKKEVDMGIAKHQNMKSVYERTKELLFSGSKRSFDIPKDANSNDIYLPEDVCMEDEMQVCDRQMHITPSGQLSNPEACSRSTNAFQAMMNARKASSWSGCHCCKGQAASQDRCGFCDKSVCYDCVRLCSSCRGNFCQLCSVMSPEDPIQAWYCQQCSYCISPHLNWAAAF</sequence>
<comment type="caution">
    <text evidence="1">The sequence shown here is derived from an EMBL/GenBank/DDBJ whole genome shotgun (WGS) entry which is preliminary data.</text>
</comment>
<evidence type="ECO:0000313" key="2">
    <source>
        <dbReference type="Proteomes" id="UP000828390"/>
    </source>
</evidence>
<dbReference type="Proteomes" id="UP000828390">
    <property type="component" value="Unassembled WGS sequence"/>
</dbReference>